<dbReference type="EMBL" id="LT629736">
    <property type="protein sequence ID" value="SDS32111.1"/>
    <property type="molecule type" value="Genomic_DNA"/>
</dbReference>
<keyword evidence="2" id="KW-0808">Transferase</keyword>
<feature type="domain" description="Glutamine amidotransferase" evidence="1">
    <location>
        <begin position="30"/>
        <end position="180"/>
    </location>
</feature>
<dbReference type="RefSeq" id="WP_093392392.1">
    <property type="nucleotide sequence ID" value="NZ_LT629736.1"/>
</dbReference>
<dbReference type="InterPro" id="IPR044992">
    <property type="entry name" value="ChyE-like"/>
</dbReference>
<name>A0A1H1R8Q2_9GAMM</name>
<evidence type="ECO:0000313" key="3">
    <source>
        <dbReference type="Proteomes" id="UP000243207"/>
    </source>
</evidence>
<accession>A0A1H1R8Q2</accession>
<dbReference type="InterPro" id="IPR029062">
    <property type="entry name" value="Class_I_gatase-like"/>
</dbReference>
<dbReference type="FunFam" id="3.40.50.880:FF:000033">
    <property type="entry name" value="Glutamine amidotransferase class-I"/>
    <property type="match status" value="1"/>
</dbReference>
<dbReference type="PANTHER" id="PTHR42695:SF5">
    <property type="entry name" value="GLUTAMINE AMIDOTRANSFERASE YLR126C-RELATED"/>
    <property type="match status" value="1"/>
</dbReference>
<dbReference type="OrthoDB" id="9813383at2"/>
<keyword evidence="2" id="KW-0315">Glutamine amidotransferase</keyword>
<dbReference type="Pfam" id="PF00117">
    <property type="entry name" value="GATase"/>
    <property type="match status" value="1"/>
</dbReference>
<dbReference type="AlphaFoldDB" id="A0A1H1R8Q2"/>
<dbReference type="PANTHER" id="PTHR42695">
    <property type="entry name" value="GLUTAMINE AMIDOTRANSFERASE YLR126C-RELATED"/>
    <property type="match status" value="1"/>
</dbReference>
<protein>
    <submittedName>
        <fullName evidence="2">GMP synthase-Glutamine amidotransferase</fullName>
    </submittedName>
</protein>
<dbReference type="STRING" id="487184.SAMN05216421_1310"/>
<dbReference type="SUPFAM" id="SSF52317">
    <property type="entry name" value="Class I glutamine amidotransferase-like"/>
    <property type="match status" value="1"/>
</dbReference>
<gene>
    <name evidence="2" type="ORF">SAMN05216421_1310</name>
</gene>
<evidence type="ECO:0000259" key="1">
    <source>
        <dbReference type="Pfam" id="PF00117"/>
    </source>
</evidence>
<evidence type="ECO:0000313" key="2">
    <source>
        <dbReference type="EMBL" id="SDS32111.1"/>
    </source>
</evidence>
<dbReference type="PROSITE" id="PS51273">
    <property type="entry name" value="GATASE_TYPE_1"/>
    <property type="match status" value="1"/>
</dbReference>
<reference evidence="3" key="1">
    <citation type="submission" date="2016-10" db="EMBL/GenBank/DDBJ databases">
        <authorList>
            <person name="Varghese N."/>
            <person name="Submissions S."/>
        </authorList>
    </citation>
    <scope>NUCLEOTIDE SEQUENCE [LARGE SCALE GENOMIC DNA]</scope>
    <source>
        <strain evidence="3">NRRL B-51270</strain>
    </source>
</reference>
<dbReference type="InterPro" id="IPR017926">
    <property type="entry name" value="GATASE"/>
</dbReference>
<organism evidence="2 3">
    <name type="scientific">Halopseudomonas xinjiangensis</name>
    <dbReference type="NCBI Taxonomy" id="487184"/>
    <lineage>
        <taxon>Bacteria</taxon>
        <taxon>Pseudomonadati</taxon>
        <taxon>Pseudomonadota</taxon>
        <taxon>Gammaproteobacteria</taxon>
        <taxon>Pseudomonadales</taxon>
        <taxon>Pseudomonadaceae</taxon>
        <taxon>Halopseudomonas</taxon>
    </lineage>
</organism>
<dbReference type="Gene3D" id="3.40.50.880">
    <property type="match status" value="1"/>
</dbReference>
<keyword evidence="3" id="KW-1185">Reference proteome</keyword>
<dbReference type="Proteomes" id="UP000243207">
    <property type="component" value="Chromosome I"/>
</dbReference>
<proteinExistence type="predicted"/>
<dbReference type="GO" id="GO:0005829">
    <property type="term" value="C:cytosol"/>
    <property type="evidence" value="ECO:0007669"/>
    <property type="project" value="TreeGrafter"/>
</dbReference>
<dbReference type="CDD" id="cd01741">
    <property type="entry name" value="GATase1_1"/>
    <property type="match status" value="1"/>
</dbReference>
<sequence>MRAHYLQHAPFEGLGSIEDWLRDKGYGITATQLYSDDLLPSLREVDLLIVMGGPMSVNEEAQYPWLEREKAFIRGVIDAGIPVLGVCLGAQLIANVMGSRVFANSEREIGWFPVEAVEHDKADVFRFPARATVLHWHGETFEMPYGAVHLARSEACSNQAFQLGRNVIGLQFHLEATPRLLEEFIESSGGDLEPSRYVQSAEAILATEAERLEEARRLMVQILDFLYQRRSNAD</sequence>
<dbReference type="GO" id="GO:0016740">
    <property type="term" value="F:transferase activity"/>
    <property type="evidence" value="ECO:0007669"/>
    <property type="project" value="UniProtKB-KW"/>
</dbReference>